<evidence type="ECO:0000256" key="7">
    <source>
        <dbReference type="ARBA" id="ARBA00041297"/>
    </source>
</evidence>
<organism evidence="11 12">
    <name type="scientific">Eleutherodactylus coqui</name>
    <name type="common">Puerto Rican coqui</name>
    <dbReference type="NCBI Taxonomy" id="57060"/>
    <lineage>
        <taxon>Eukaryota</taxon>
        <taxon>Metazoa</taxon>
        <taxon>Chordata</taxon>
        <taxon>Craniata</taxon>
        <taxon>Vertebrata</taxon>
        <taxon>Euteleostomi</taxon>
        <taxon>Amphibia</taxon>
        <taxon>Batrachia</taxon>
        <taxon>Anura</taxon>
        <taxon>Neobatrachia</taxon>
        <taxon>Hyloidea</taxon>
        <taxon>Eleutherodactylidae</taxon>
        <taxon>Eleutherodactylinae</taxon>
        <taxon>Eleutherodactylus</taxon>
        <taxon>Eleutherodactylus</taxon>
    </lineage>
</organism>
<dbReference type="EMBL" id="WNTK01003291">
    <property type="protein sequence ID" value="KAG9465213.1"/>
    <property type="molecule type" value="Genomic_DNA"/>
</dbReference>
<dbReference type="EC" id="6.2.1.3" evidence="5"/>
<evidence type="ECO:0000256" key="5">
    <source>
        <dbReference type="ARBA" id="ARBA00026121"/>
    </source>
</evidence>
<dbReference type="Gene3D" id="3.40.50.12780">
    <property type="entry name" value="N-terminal domain of ligase-like"/>
    <property type="match status" value="1"/>
</dbReference>
<dbReference type="PANTHER" id="PTHR43107:SF12">
    <property type="entry name" value="LONG-CHAIN FATTY ACID TRANSPORT PROTEIN 3"/>
    <property type="match status" value="1"/>
</dbReference>
<dbReference type="Pfam" id="PF00501">
    <property type="entry name" value="AMP-binding"/>
    <property type="match status" value="1"/>
</dbReference>
<protein>
    <recommendedName>
        <fullName evidence="5">long-chain-fatty-acid--CoA ligase</fullName>
        <ecNumber evidence="5">6.2.1.3</ecNumber>
    </recommendedName>
    <alternativeName>
        <fullName evidence="7">Long-chain-fatty-acid--CoA ligase</fullName>
    </alternativeName>
</protein>
<dbReference type="InterPro" id="IPR042099">
    <property type="entry name" value="ANL_N_sf"/>
</dbReference>
<evidence type="ECO:0000313" key="11">
    <source>
        <dbReference type="EMBL" id="KAG9465213.1"/>
    </source>
</evidence>
<feature type="domain" description="AMP-binding enzyme C-terminal" evidence="10">
    <location>
        <begin position="349"/>
        <end position="414"/>
    </location>
</feature>
<dbReference type="Proteomes" id="UP000770717">
    <property type="component" value="Unassembled WGS sequence"/>
</dbReference>
<comment type="catalytic activity">
    <reaction evidence="6">
        <text>a very long-chain fatty acid + ATP + CoA = a very long-chain fatty acyl-CoA + AMP + diphosphate</text>
        <dbReference type="Rhea" id="RHEA:54536"/>
        <dbReference type="ChEBI" id="CHEBI:30616"/>
        <dbReference type="ChEBI" id="CHEBI:33019"/>
        <dbReference type="ChEBI" id="CHEBI:57287"/>
        <dbReference type="ChEBI" id="CHEBI:58950"/>
        <dbReference type="ChEBI" id="CHEBI:138261"/>
        <dbReference type="ChEBI" id="CHEBI:456215"/>
    </reaction>
    <physiologicalReaction direction="left-to-right" evidence="6">
        <dbReference type="Rhea" id="RHEA:54537"/>
    </physiologicalReaction>
</comment>
<keyword evidence="4" id="KW-0813">Transport</keyword>
<proteinExistence type="inferred from homology"/>
<name>A0A8J6BLL0_ELECQ</name>
<gene>
    <name evidence="11" type="ORF">GDO78_018660</name>
</gene>
<evidence type="ECO:0000256" key="8">
    <source>
        <dbReference type="ARBA" id="ARBA00048666"/>
    </source>
</evidence>
<evidence type="ECO:0000256" key="3">
    <source>
        <dbReference type="ARBA" id="ARBA00022832"/>
    </source>
</evidence>
<dbReference type="InterPro" id="IPR000873">
    <property type="entry name" value="AMP-dep_synth/lig_dom"/>
</dbReference>
<keyword evidence="3" id="KW-0276">Fatty acid metabolism</keyword>
<dbReference type="GO" id="GO:0006869">
    <property type="term" value="P:lipid transport"/>
    <property type="evidence" value="ECO:0007669"/>
    <property type="project" value="UniProtKB-KW"/>
</dbReference>
<sequence>MGPGQFPPGVINLHELMEDASESPPPGQTGTPQNPMDTAICIFTSGTTGLPKAARISHLKTLMCCAFYQLCGARAEDVIYMSLPLYHKAGALLGVGGCIGIGASLVLKERFSASQFWSDCRKHNVTVFQYIGELCRYLTNLPQGKDETRHKVRLAAGSGLRPDVWRDFTRRFGNIRIFETYGLTEFNISFFNYTSTPGAVGRGTFLYKRFCPFELIRYDTQQGEPVRDGVGRCQRTSAGWCSPLLPLLAVSVVLTRDCLCAGEAGLLIAPVTSASPFLGYVGSRELSEKKMLRDVFRPGDCFFNTGDLMMQDDLGFVYFRDRMGDTFRWKGENVATTEVSEIMSGLECFQEVNVYGVSVPGHEGRTGMAAVTLRPGHQLEPERVFIHVVELLPSYARPRFLRVMDQMESTGTFKQQKQRLVQDGFSPSHIKEPLYLLDEAARTYRPLTKDVYSRIMASDLRL</sequence>
<comment type="caution">
    <text evidence="11">The sequence shown here is derived from an EMBL/GenBank/DDBJ whole genome shotgun (WGS) entry which is preliminary data.</text>
</comment>
<evidence type="ECO:0000259" key="10">
    <source>
        <dbReference type="Pfam" id="PF13193"/>
    </source>
</evidence>
<dbReference type="GO" id="GO:0004467">
    <property type="term" value="F:long-chain fatty acid-CoA ligase activity"/>
    <property type="evidence" value="ECO:0007669"/>
    <property type="project" value="UniProtKB-EC"/>
</dbReference>
<dbReference type="SUPFAM" id="SSF56801">
    <property type="entry name" value="Acetyl-CoA synthetase-like"/>
    <property type="match status" value="1"/>
</dbReference>
<keyword evidence="3" id="KW-0443">Lipid metabolism</keyword>
<dbReference type="Gene3D" id="3.30.300.30">
    <property type="match status" value="1"/>
</dbReference>
<dbReference type="GO" id="GO:0005789">
    <property type="term" value="C:endoplasmic reticulum membrane"/>
    <property type="evidence" value="ECO:0007669"/>
    <property type="project" value="TreeGrafter"/>
</dbReference>
<evidence type="ECO:0000259" key="9">
    <source>
        <dbReference type="Pfam" id="PF00501"/>
    </source>
</evidence>
<dbReference type="FunFam" id="3.30.300.30:FF:000002">
    <property type="entry name" value="Long-chain fatty acid transport protein 1"/>
    <property type="match status" value="1"/>
</dbReference>
<keyword evidence="12" id="KW-1185">Reference proteome</keyword>
<evidence type="ECO:0000256" key="4">
    <source>
        <dbReference type="ARBA" id="ARBA00023055"/>
    </source>
</evidence>
<keyword evidence="4" id="KW-0445">Lipid transport</keyword>
<keyword evidence="2" id="KW-0436">Ligase</keyword>
<dbReference type="AlphaFoldDB" id="A0A8J6BLL0"/>
<dbReference type="OrthoDB" id="288590at2759"/>
<comment type="catalytic activity">
    <reaction evidence="8">
        <text>tetracosanoate + ATP + CoA = tetracosanoyl-CoA + AMP + diphosphate</text>
        <dbReference type="Rhea" id="RHEA:33639"/>
        <dbReference type="ChEBI" id="CHEBI:30616"/>
        <dbReference type="ChEBI" id="CHEBI:31014"/>
        <dbReference type="ChEBI" id="CHEBI:33019"/>
        <dbReference type="ChEBI" id="CHEBI:57287"/>
        <dbReference type="ChEBI" id="CHEBI:65052"/>
        <dbReference type="ChEBI" id="CHEBI:456215"/>
    </reaction>
    <physiologicalReaction direction="left-to-right" evidence="8">
        <dbReference type="Rhea" id="RHEA:33640"/>
    </physiologicalReaction>
</comment>
<feature type="domain" description="AMP-dependent synthetase/ligase" evidence="9">
    <location>
        <begin position="27"/>
        <end position="201"/>
    </location>
</feature>
<evidence type="ECO:0000313" key="12">
    <source>
        <dbReference type="Proteomes" id="UP000770717"/>
    </source>
</evidence>
<dbReference type="InterPro" id="IPR025110">
    <property type="entry name" value="AMP-bd_C"/>
</dbReference>
<reference evidence="11" key="1">
    <citation type="thesis" date="2020" institute="ProQuest LLC" country="789 East Eisenhower Parkway, Ann Arbor, MI, USA">
        <title>Comparative Genomics and Chromosome Evolution.</title>
        <authorList>
            <person name="Mudd A.B."/>
        </authorList>
    </citation>
    <scope>NUCLEOTIDE SEQUENCE</scope>
    <source>
        <strain evidence="11">HN-11 Male</strain>
        <tissue evidence="11">Kidney and liver</tissue>
    </source>
</reference>
<evidence type="ECO:0000256" key="2">
    <source>
        <dbReference type="ARBA" id="ARBA00022598"/>
    </source>
</evidence>
<evidence type="ECO:0000256" key="6">
    <source>
        <dbReference type="ARBA" id="ARBA00036527"/>
    </source>
</evidence>
<accession>A0A8J6BLL0</accession>
<dbReference type="GO" id="GO:0005886">
    <property type="term" value="C:plasma membrane"/>
    <property type="evidence" value="ECO:0007669"/>
    <property type="project" value="TreeGrafter"/>
</dbReference>
<dbReference type="InterPro" id="IPR045851">
    <property type="entry name" value="AMP-bd_C_sf"/>
</dbReference>
<comment type="similarity">
    <text evidence="1">Belongs to the ATP-dependent AMP-binding enzyme family.</text>
</comment>
<dbReference type="PANTHER" id="PTHR43107">
    <property type="entry name" value="LONG-CHAIN FATTY ACID TRANSPORT PROTEIN"/>
    <property type="match status" value="1"/>
</dbReference>
<evidence type="ECO:0000256" key="1">
    <source>
        <dbReference type="ARBA" id="ARBA00006432"/>
    </source>
</evidence>
<dbReference type="Pfam" id="PF13193">
    <property type="entry name" value="AMP-binding_C"/>
    <property type="match status" value="1"/>
</dbReference>